<organism evidence="2 3">
    <name type="scientific">Vanilla planifolia</name>
    <name type="common">Vanilla</name>
    <dbReference type="NCBI Taxonomy" id="51239"/>
    <lineage>
        <taxon>Eukaryota</taxon>
        <taxon>Viridiplantae</taxon>
        <taxon>Streptophyta</taxon>
        <taxon>Embryophyta</taxon>
        <taxon>Tracheophyta</taxon>
        <taxon>Spermatophyta</taxon>
        <taxon>Magnoliopsida</taxon>
        <taxon>Liliopsida</taxon>
        <taxon>Asparagales</taxon>
        <taxon>Orchidaceae</taxon>
        <taxon>Vanilloideae</taxon>
        <taxon>Vanilleae</taxon>
        <taxon>Vanilla</taxon>
    </lineage>
</organism>
<protein>
    <submittedName>
        <fullName evidence="2">Uncharacterized protein</fullName>
    </submittedName>
</protein>
<dbReference type="AlphaFoldDB" id="A0A835P570"/>
<evidence type="ECO:0000313" key="1">
    <source>
        <dbReference type="EMBL" id="KAG0445929.1"/>
    </source>
</evidence>
<name>A0A835P570_VANPL</name>
<sequence length="68" mass="7610">MSDSMVLTASCNQNWALRPKGPYQLSLSWPARNFRIGASIIYGLRPRVTPCLNHPKVARHSSELVNDS</sequence>
<comment type="caution">
    <text evidence="2">The sequence shown here is derived from an EMBL/GenBank/DDBJ whole genome shotgun (WGS) entry which is preliminary data.</text>
</comment>
<proteinExistence type="predicted"/>
<reference evidence="3 4" key="1">
    <citation type="journal article" date="2020" name="Nat. Food">
        <title>A phased Vanilla planifolia genome enables genetic improvement of flavour and production.</title>
        <authorList>
            <person name="Hasing T."/>
            <person name="Tang H."/>
            <person name="Brym M."/>
            <person name="Khazi F."/>
            <person name="Huang T."/>
            <person name="Chambers A.H."/>
        </authorList>
    </citation>
    <scope>NUCLEOTIDE SEQUENCE [LARGE SCALE GENOMIC DNA]</scope>
    <source>
        <tissue evidence="2">Leaf</tissue>
    </source>
</reference>
<gene>
    <name evidence="2" type="ORF">HPP92_029085</name>
    <name evidence="1" type="ORF">HPP92_029096</name>
</gene>
<dbReference type="Proteomes" id="UP000639772">
    <property type="component" value="Unassembled WGS sequence"/>
</dbReference>
<dbReference type="Proteomes" id="UP000636800">
    <property type="component" value="Unassembled WGS sequence"/>
</dbReference>
<dbReference type="EMBL" id="JADCNM010000633">
    <property type="protein sequence ID" value="KAG0445929.1"/>
    <property type="molecule type" value="Genomic_DNA"/>
</dbReference>
<dbReference type="EMBL" id="JADCNL010000632">
    <property type="protein sequence ID" value="KAG0445934.1"/>
    <property type="molecule type" value="Genomic_DNA"/>
</dbReference>
<evidence type="ECO:0000313" key="2">
    <source>
        <dbReference type="EMBL" id="KAG0445934.1"/>
    </source>
</evidence>
<evidence type="ECO:0000313" key="4">
    <source>
        <dbReference type="Proteomes" id="UP000639772"/>
    </source>
</evidence>
<evidence type="ECO:0000313" key="3">
    <source>
        <dbReference type="Proteomes" id="UP000636800"/>
    </source>
</evidence>
<accession>A0A835P570</accession>
<keyword evidence="3" id="KW-1185">Reference proteome</keyword>